<dbReference type="SUPFAM" id="SSF56801">
    <property type="entry name" value="Acetyl-CoA synthetase-like"/>
    <property type="match status" value="1"/>
</dbReference>
<evidence type="ECO:0000259" key="2">
    <source>
        <dbReference type="Pfam" id="PF13193"/>
    </source>
</evidence>
<dbReference type="Gene3D" id="3.40.50.12780">
    <property type="entry name" value="N-terminal domain of ligase-like"/>
    <property type="match status" value="1"/>
</dbReference>
<accession>A0A438NAS4</accession>
<evidence type="ECO:0000313" key="4">
    <source>
        <dbReference type="Proteomes" id="UP000288859"/>
    </source>
</evidence>
<dbReference type="PANTHER" id="PTHR24096:SF424">
    <property type="entry name" value="ACETYL-COA SYNTHETASE-LIKE PROTEIN-RELATED"/>
    <property type="match status" value="1"/>
</dbReference>
<dbReference type="InterPro" id="IPR045851">
    <property type="entry name" value="AMP-bd_C_sf"/>
</dbReference>
<dbReference type="AlphaFoldDB" id="A0A438NAS4"/>
<evidence type="ECO:0000259" key="1">
    <source>
        <dbReference type="Pfam" id="PF00501"/>
    </source>
</evidence>
<feature type="domain" description="AMP-dependent synthetase/ligase" evidence="1">
    <location>
        <begin position="43"/>
        <end position="421"/>
    </location>
</feature>
<reference evidence="3 4" key="1">
    <citation type="submission" date="2017-03" db="EMBL/GenBank/DDBJ databases">
        <title>Genomes of endolithic fungi from Antarctica.</title>
        <authorList>
            <person name="Coleine C."/>
            <person name="Masonjones S."/>
            <person name="Stajich J.E."/>
        </authorList>
    </citation>
    <scope>NUCLEOTIDE SEQUENCE [LARGE SCALE GENOMIC DNA]</scope>
    <source>
        <strain evidence="3 4">CCFEE 6314</strain>
    </source>
</reference>
<dbReference type="Gene3D" id="3.30.300.30">
    <property type="match status" value="1"/>
</dbReference>
<dbReference type="PANTHER" id="PTHR24096">
    <property type="entry name" value="LONG-CHAIN-FATTY-ACID--COA LIGASE"/>
    <property type="match status" value="1"/>
</dbReference>
<proteinExistence type="predicted"/>
<dbReference type="VEuPathDB" id="FungiDB:PV10_09189"/>
<organism evidence="3 4">
    <name type="scientific">Exophiala mesophila</name>
    <name type="common">Black yeast-like fungus</name>
    <dbReference type="NCBI Taxonomy" id="212818"/>
    <lineage>
        <taxon>Eukaryota</taxon>
        <taxon>Fungi</taxon>
        <taxon>Dikarya</taxon>
        <taxon>Ascomycota</taxon>
        <taxon>Pezizomycotina</taxon>
        <taxon>Eurotiomycetes</taxon>
        <taxon>Chaetothyriomycetidae</taxon>
        <taxon>Chaetothyriales</taxon>
        <taxon>Herpotrichiellaceae</taxon>
        <taxon>Exophiala</taxon>
    </lineage>
</organism>
<sequence>MAKRYESPYKVEIPPIDLATFIFSSQTPEDRLKPQYFDADRPDRCFSLHEAEILVKRLGKGLQDLGLKPNDKLLLYSGNSLYFPILFWGTVAAGCVFTGCSPSASVTELTYQLKDSDASVVVTSSACASKALEAASQIGIPKTRVFEFLSPDEGPSNLGLSSWTDIWAAEGDSRSWTWKRFTTREEAESTTAVINYSSGTTGVPKGVEISHLNIVSNSLQVIFKREMVADTEQGRARKARIDTSGERWLAPLPMFHAYGQMYYCTTAARMGVKVFIMMEYTIQRYLKFLDIYRITFLTGVPTLMVQLSKHPEAKSYNLKSIESVVTGSAPLNPAIGRLVEKSHLRPGVRVKQGWGMTETTCSATGFAQDDEDDGSSIGWINPNLSVKIVPMHEFGFEQDDTVPYTIGEIWVSGPNIMKGYYKKPQATAETIVYEDGQRWLRSGDIGYVDNRGCLFIVDRMKELIKVKGLQVAPAEIEQTLLAHAAIADAAVIGEKRADGEYPKAFVVKTPNAQVSAVEIQKFIESRMSKHKWLTAGVEFIDAVPRTPSGKVIRRLLQQRQPNGAKI</sequence>
<dbReference type="Pfam" id="PF00501">
    <property type="entry name" value="AMP-binding"/>
    <property type="match status" value="1"/>
</dbReference>
<dbReference type="OrthoDB" id="6509636at2759"/>
<protein>
    <submittedName>
        <fullName evidence="3">Uncharacterized protein</fullName>
    </submittedName>
</protein>
<gene>
    <name evidence="3" type="ORF">B0A52_03216</name>
</gene>
<dbReference type="InterPro" id="IPR000873">
    <property type="entry name" value="AMP-dep_synth/lig_dom"/>
</dbReference>
<comment type="caution">
    <text evidence="3">The sequence shown here is derived from an EMBL/GenBank/DDBJ whole genome shotgun (WGS) entry which is preliminary data.</text>
</comment>
<evidence type="ECO:0000313" key="3">
    <source>
        <dbReference type="EMBL" id="RVX72863.1"/>
    </source>
</evidence>
<dbReference type="InterPro" id="IPR042099">
    <property type="entry name" value="ANL_N_sf"/>
</dbReference>
<dbReference type="Proteomes" id="UP000288859">
    <property type="component" value="Unassembled WGS sequence"/>
</dbReference>
<dbReference type="InterPro" id="IPR025110">
    <property type="entry name" value="AMP-bd_C"/>
</dbReference>
<dbReference type="GO" id="GO:0016405">
    <property type="term" value="F:CoA-ligase activity"/>
    <property type="evidence" value="ECO:0007669"/>
    <property type="project" value="TreeGrafter"/>
</dbReference>
<feature type="domain" description="AMP-binding enzyme C-terminal" evidence="2">
    <location>
        <begin position="475"/>
        <end position="550"/>
    </location>
</feature>
<dbReference type="Pfam" id="PF13193">
    <property type="entry name" value="AMP-binding_C"/>
    <property type="match status" value="1"/>
</dbReference>
<name>A0A438NAS4_EXOME</name>
<dbReference type="PROSITE" id="PS00455">
    <property type="entry name" value="AMP_BINDING"/>
    <property type="match status" value="1"/>
</dbReference>
<dbReference type="EMBL" id="NAJM01000010">
    <property type="protein sequence ID" value="RVX72863.1"/>
    <property type="molecule type" value="Genomic_DNA"/>
</dbReference>
<dbReference type="InterPro" id="IPR020845">
    <property type="entry name" value="AMP-binding_CS"/>
</dbReference>